<dbReference type="PANTHER" id="PTHR12236:SF79">
    <property type="entry name" value="CUTICULAR PROTEIN 50CB-RELATED"/>
    <property type="match status" value="1"/>
</dbReference>
<dbReference type="GO" id="GO:0042302">
    <property type="term" value="F:structural constituent of cuticle"/>
    <property type="evidence" value="ECO:0007669"/>
    <property type="project" value="UniProtKB-UniRule"/>
</dbReference>
<evidence type="ECO:0000256" key="2">
    <source>
        <dbReference type="ARBA" id="ARBA00022729"/>
    </source>
</evidence>
<gene>
    <name evidence="5" type="ORF">OBRU01_03585</name>
</gene>
<organism evidence="5 6">
    <name type="scientific">Operophtera brumata</name>
    <name type="common">Winter moth</name>
    <name type="synonym">Phalaena brumata</name>
    <dbReference type="NCBI Taxonomy" id="104452"/>
    <lineage>
        <taxon>Eukaryota</taxon>
        <taxon>Metazoa</taxon>
        <taxon>Ecdysozoa</taxon>
        <taxon>Arthropoda</taxon>
        <taxon>Hexapoda</taxon>
        <taxon>Insecta</taxon>
        <taxon>Pterygota</taxon>
        <taxon>Neoptera</taxon>
        <taxon>Endopterygota</taxon>
        <taxon>Lepidoptera</taxon>
        <taxon>Glossata</taxon>
        <taxon>Ditrysia</taxon>
        <taxon>Geometroidea</taxon>
        <taxon>Geometridae</taxon>
        <taxon>Larentiinae</taxon>
        <taxon>Operophtera</taxon>
    </lineage>
</organism>
<evidence type="ECO:0000256" key="4">
    <source>
        <dbReference type="SAM" id="MobiDB-lite"/>
    </source>
</evidence>
<feature type="non-terminal residue" evidence="5">
    <location>
        <position position="1"/>
    </location>
</feature>
<dbReference type="PROSITE" id="PS00233">
    <property type="entry name" value="CHIT_BIND_RR_1"/>
    <property type="match status" value="1"/>
</dbReference>
<proteinExistence type="predicted"/>
<name>A0A0L7LRB7_OPEBR</name>
<feature type="region of interest" description="Disordered" evidence="4">
    <location>
        <begin position="1"/>
        <end position="32"/>
    </location>
</feature>
<dbReference type="InterPro" id="IPR000618">
    <property type="entry name" value="Insect_cuticle"/>
</dbReference>
<evidence type="ECO:0000256" key="3">
    <source>
        <dbReference type="PROSITE-ProRule" id="PRU00497"/>
    </source>
</evidence>
<dbReference type="InterPro" id="IPR051217">
    <property type="entry name" value="Insect_Cuticle_Struc_Prot"/>
</dbReference>
<dbReference type="Proteomes" id="UP000037510">
    <property type="component" value="Unassembled WGS sequence"/>
</dbReference>
<dbReference type="Pfam" id="PF00379">
    <property type="entry name" value="Chitin_bind_4"/>
    <property type="match status" value="1"/>
</dbReference>
<keyword evidence="1 3" id="KW-0193">Cuticle</keyword>
<dbReference type="PANTHER" id="PTHR12236">
    <property type="entry name" value="STRUCTURAL CONTITUENT OF CUTICLE"/>
    <property type="match status" value="1"/>
</dbReference>
<accession>A0A0L7LRB7</accession>
<keyword evidence="6" id="KW-1185">Reference proteome</keyword>
<evidence type="ECO:0000313" key="6">
    <source>
        <dbReference type="Proteomes" id="UP000037510"/>
    </source>
</evidence>
<protein>
    <submittedName>
        <fullName evidence="5">Putative cuticle protein</fullName>
    </submittedName>
</protein>
<feature type="non-terminal residue" evidence="5">
    <location>
        <position position="432"/>
    </location>
</feature>
<evidence type="ECO:0000256" key="1">
    <source>
        <dbReference type="ARBA" id="ARBA00022460"/>
    </source>
</evidence>
<dbReference type="InterPro" id="IPR031311">
    <property type="entry name" value="CHIT_BIND_RR_consensus"/>
</dbReference>
<dbReference type="AlphaFoldDB" id="A0A0L7LRB7"/>
<sequence length="432" mass="49634">VLRQAKSREVSTPSSLLRPRNHNHHPFDAKQFLKSLEAEPTKQGPVLFPNDAPPPPRPPLIVTSRPLVESIARSELGQSANNTETSQSQINGQRVSFVPYLTRVKDYRNKQLCLLFTRRCQITLNKSSGSATNGEYRVRLPDGRMQIVSYTADENGYNADVRYDDEDKTEGNRIDNYQHHRHNDYTQHNDHIDINNNQYVGRNSNNNAYEDRNNNAYVTSNNNAYVNRNNNLYFRNNNVDYTDRTLKNDYVEKKEIKPVSEREDYYHYPDVSKEYYSDYSSEFNSNYEPHRSKFSTFINNENVDATKGTVSTVKPSYEDLKDLFVTKNIYNTQQNYDPVGIKVPSTTPLPYDGTTERVVVIGTKSPNLYTNIRNSVPNVIPNYASPRVVLASTPSSYLVSTIASLRNKVHLATKPILSDRFIDKINKYLSFN</sequence>
<dbReference type="GO" id="GO:0005615">
    <property type="term" value="C:extracellular space"/>
    <property type="evidence" value="ECO:0007669"/>
    <property type="project" value="TreeGrafter"/>
</dbReference>
<dbReference type="EMBL" id="JTDY01000323">
    <property type="protein sequence ID" value="KOB77706.1"/>
    <property type="molecule type" value="Genomic_DNA"/>
</dbReference>
<reference evidence="5 6" key="1">
    <citation type="journal article" date="2015" name="Genome Biol. Evol.">
        <title>The genome of winter moth (Operophtera brumata) provides a genomic perspective on sexual dimorphism and phenology.</title>
        <authorList>
            <person name="Derks M.F."/>
            <person name="Smit S."/>
            <person name="Salis L."/>
            <person name="Schijlen E."/>
            <person name="Bossers A."/>
            <person name="Mateman C."/>
            <person name="Pijl A.S."/>
            <person name="de Ridder D."/>
            <person name="Groenen M.A."/>
            <person name="Visser M.E."/>
            <person name="Megens H.J."/>
        </authorList>
    </citation>
    <scope>NUCLEOTIDE SEQUENCE [LARGE SCALE GENOMIC DNA]</scope>
    <source>
        <strain evidence="5">WM2013NL</strain>
        <tissue evidence="5">Head and thorax</tissue>
    </source>
</reference>
<comment type="caution">
    <text evidence="5">The sequence shown here is derived from an EMBL/GenBank/DDBJ whole genome shotgun (WGS) entry which is preliminary data.</text>
</comment>
<dbReference type="GO" id="GO:0031012">
    <property type="term" value="C:extracellular matrix"/>
    <property type="evidence" value="ECO:0007669"/>
    <property type="project" value="TreeGrafter"/>
</dbReference>
<dbReference type="PROSITE" id="PS51155">
    <property type="entry name" value="CHIT_BIND_RR_2"/>
    <property type="match status" value="1"/>
</dbReference>
<evidence type="ECO:0000313" key="5">
    <source>
        <dbReference type="EMBL" id="KOB77706.1"/>
    </source>
</evidence>
<keyword evidence="2" id="KW-0732">Signal</keyword>